<organism evidence="1 2">
    <name type="scientific">Brevibacterium yomogidense</name>
    <dbReference type="NCBI Taxonomy" id="946573"/>
    <lineage>
        <taxon>Bacteria</taxon>
        <taxon>Bacillati</taxon>
        <taxon>Actinomycetota</taxon>
        <taxon>Actinomycetes</taxon>
        <taxon>Micrococcales</taxon>
        <taxon>Brevibacteriaceae</taxon>
        <taxon>Brevibacterium</taxon>
    </lineage>
</organism>
<protein>
    <recommendedName>
        <fullName evidence="3">Phenylacetic acid degradation operon negative regulatory protein paaX</fullName>
    </recommendedName>
</protein>
<sequence length="302" mass="32690">MAELPRYRLTRGSFDIVSVFGSLRAASLPGPVITAVLGMRGIKPSAVRNQVTRLTQRGLMHREKAGTASVYTLDESLQRGFSTLSGDADAPAFTGAFHGLIVAVPESRRSLRDRIVYAAQFSGYRQLRPGVLIGFEDAAGTLAATLVTEFEEAGGIRDAHGAEGVLWERCTLVPADREQARRWTEIAFDVRGLHEEVRALEQIAARSTEQSVDLATYYDGFYETSKRAMFLPSLPDELTPGLDAGRRVAAVMTSLVDLYAQKFAAEVVGTALSQPTSRLIRFLPDAPWVEGTAGTTTAGSPP</sequence>
<name>A0A1X6XID9_9MICO</name>
<gene>
    <name evidence="1" type="ORF">FM105_09835</name>
</gene>
<evidence type="ECO:0008006" key="3">
    <source>
        <dbReference type="Google" id="ProtNLM"/>
    </source>
</evidence>
<keyword evidence="2" id="KW-1185">Reference proteome</keyword>
<dbReference type="Proteomes" id="UP000196581">
    <property type="component" value="Unassembled WGS sequence"/>
</dbReference>
<dbReference type="AlphaFoldDB" id="A0A1X6XID9"/>
<proteinExistence type="predicted"/>
<evidence type="ECO:0000313" key="2">
    <source>
        <dbReference type="Proteomes" id="UP000196581"/>
    </source>
</evidence>
<reference evidence="2" key="1">
    <citation type="submission" date="2017-02" db="EMBL/GenBank/DDBJ databases">
        <authorList>
            <person name="Dridi B."/>
        </authorList>
    </citation>
    <scope>NUCLEOTIDE SEQUENCE [LARGE SCALE GENOMIC DNA]</scope>
    <source>
        <strain evidence="2">B Co 03.10</strain>
    </source>
</reference>
<dbReference type="InterPro" id="IPR036388">
    <property type="entry name" value="WH-like_DNA-bd_sf"/>
</dbReference>
<evidence type="ECO:0000313" key="1">
    <source>
        <dbReference type="EMBL" id="SLM98888.1"/>
    </source>
</evidence>
<dbReference type="Gene3D" id="1.10.10.10">
    <property type="entry name" value="Winged helix-like DNA-binding domain superfamily/Winged helix DNA-binding domain"/>
    <property type="match status" value="1"/>
</dbReference>
<accession>A0A1X6XID9</accession>
<dbReference type="EMBL" id="FWFF01000017">
    <property type="protein sequence ID" value="SLM98888.1"/>
    <property type="molecule type" value="Genomic_DNA"/>
</dbReference>
<dbReference type="RefSeq" id="WP_087007713.1">
    <property type="nucleotide sequence ID" value="NZ_FWFF01000017.1"/>
</dbReference>